<proteinExistence type="predicted"/>
<dbReference type="SUPFAM" id="SSF54637">
    <property type="entry name" value="Thioesterase/thiol ester dehydrase-isomerase"/>
    <property type="match status" value="1"/>
</dbReference>
<dbReference type="Gene3D" id="3.10.129.10">
    <property type="entry name" value="Hotdog Thioesterase"/>
    <property type="match status" value="1"/>
</dbReference>
<dbReference type="InterPro" id="IPR029069">
    <property type="entry name" value="HotDog_dom_sf"/>
</dbReference>
<protein>
    <recommendedName>
        <fullName evidence="4">Thioesterase domain-containing protein</fullName>
    </recommendedName>
</protein>
<accession>A0A4Y7TSF8</accession>
<dbReference type="CDD" id="cd03440">
    <property type="entry name" value="hot_dog"/>
    <property type="match status" value="1"/>
</dbReference>
<dbReference type="OrthoDB" id="2831072at2759"/>
<evidence type="ECO:0008006" key="4">
    <source>
        <dbReference type="Google" id="ProtNLM"/>
    </source>
</evidence>
<name>A0A4Y7TSF8_COPMI</name>
<sequence length="234" mass="25291">MVVRAEGQLESIDVSSIKGNAPDDAKNYVYRVFQHLVGHEPRYNHEIGNRIELKEVNIWGDAGSQSAKAETIFEIEVTPGTLSPSIVVNKSLMLGFDNSWVDMCNIFGIMHGGCAAYLIDHCSVSSTVALGTRLGKDGTGLSQSMNVIWSEAAPQGSTLRIVNTSLSLRGRTRTCRTEIWNGDTLCVSGTQSLVNVPSKMVSSSMQHASLQSRPSPPSHTPVLPSEGSRMTSKL</sequence>
<evidence type="ECO:0000313" key="2">
    <source>
        <dbReference type="EMBL" id="TEB37110.1"/>
    </source>
</evidence>
<organism evidence="2 3">
    <name type="scientific">Coprinellus micaceus</name>
    <name type="common">Glistening ink-cap mushroom</name>
    <name type="synonym">Coprinus micaceus</name>
    <dbReference type="NCBI Taxonomy" id="71717"/>
    <lineage>
        <taxon>Eukaryota</taxon>
        <taxon>Fungi</taxon>
        <taxon>Dikarya</taxon>
        <taxon>Basidiomycota</taxon>
        <taxon>Agaricomycotina</taxon>
        <taxon>Agaricomycetes</taxon>
        <taxon>Agaricomycetidae</taxon>
        <taxon>Agaricales</taxon>
        <taxon>Agaricineae</taxon>
        <taxon>Psathyrellaceae</taxon>
        <taxon>Coprinellus</taxon>
    </lineage>
</organism>
<evidence type="ECO:0000256" key="1">
    <source>
        <dbReference type="SAM" id="MobiDB-lite"/>
    </source>
</evidence>
<comment type="caution">
    <text evidence="2">The sequence shown here is derived from an EMBL/GenBank/DDBJ whole genome shotgun (WGS) entry which is preliminary data.</text>
</comment>
<dbReference type="Proteomes" id="UP000298030">
    <property type="component" value="Unassembled WGS sequence"/>
</dbReference>
<feature type="compositionally biased region" description="Polar residues" evidence="1">
    <location>
        <begin position="203"/>
        <end position="213"/>
    </location>
</feature>
<feature type="region of interest" description="Disordered" evidence="1">
    <location>
        <begin position="203"/>
        <end position="234"/>
    </location>
</feature>
<keyword evidence="3" id="KW-1185">Reference proteome</keyword>
<reference evidence="2 3" key="1">
    <citation type="journal article" date="2019" name="Nat. Ecol. Evol.">
        <title>Megaphylogeny resolves global patterns of mushroom evolution.</title>
        <authorList>
            <person name="Varga T."/>
            <person name="Krizsan K."/>
            <person name="Foldi C."/>
            <person name="Dima B."/>
            <person name="Sanchez-Garcia M."/>
            <person name="Sanchez-Ramirez S."/>
            <person name="Szollosi G.J."/>
            <person name="Szarkandi J.G."/>
            <person name="Papp V."/>
            <person name="Albert L."/>
            <person name="Andreopoulos W."/>
            <person name="Angelini C."/>
            <person name="Antonin V."/>
            <person name="Barry K.W."/>
            <person name="Bougher N.L."/>
            <person name="Buchanan P."/>
            <person name="Buyck B."/>
            <person name="Bense V."/>
            <person name="Catcheside P."/>
            <person name="Chovatia M."/>
            <person name="Cooper J."/>
            <person name="Damon W."/>
            <person name="Desjardin D."/>
            <person name="Finy P."/>
            <person name="Geml J."/>
            <person name="Haridas S."/>
            <person name="Hughes K."/>
            <person name="Justo A."/>
            <person name="Karasinski D."/>
            <person name="Kautmanova I."/>
            <person name="Kiss B."/>
            <person name="Kocsube S."/>
            <person name="Kotiranta H."/>
            <person name="LaButti K.M."/>
            <person name="Lechner B.E."/>
            <person name="Liimatainen K."/>
            <person name="Lipzen A."/>
            <person name="Lukacs Z."/>
            <person name="Mihaltcheva S."/>
            <person name="Morgado L.N."/>
            <person name="Niskanen T."/>
            <person name="Noordeloos M.E."/>
            <person name="Ohm R.A."/>
            <person name="Ortiz-Santana B."/>
            <person name="Ovrebo C."/>
            <person name="Racz N."/>
            <person name="Riley R."/>
            <person name="Savchenko A."/>
            <person name="Shiryaev A."/>
            <person name="Soop K."/>
            <person name="Spirin V."/>
            <person name="Szebenyi C."/>
            <person name="Tomsovsky M."/>
            <person name="Tulloss R.E."/>
            <person name="Uehling J."/>
            <person name="Grigoriev I.V."/>
            <person name="Vagvolgyi C."/>
            <person name="Papp T."/>
            <person name="Martin F.M."/>
            <person name="Miettinen O."/>
            <person name="Hibbett D.S."/>
            <person name="Nagy L.G."/>
        </authorList>
    </citation>
    <scope>NUCLEOTIDE SEQUENCE [LARGE SCALE GENOMIC DNA]</scope>
    <source>
        <strain evidence="2 3">FP101781</strain>
    </source>
</reference>
<dbReference type="STRING" id="71717.A0A4Y7TSF8"/>
<evidence type="ECO:0000313" key="3">
    <source>
        <dbReference type="Proteomes" id="UP000298030"/>
    </source>
</evidence>
<dbReference type="EMBL" id="QPFP01000004">
    <property type="protein sequence ID" value="TEB37110.1"/>
    <property type="molecule type" value="Genomic_DNA"/>
</dbReference>
<gene>
    <name evidence="2" type="ORF">FA13DRAFT_888818</name>
</gene>
<dbReference type="AlphaFoldDB" id="A0A4Y7TSF8"/>